<dbReference type="InterPro" id="IPR001810">
    <property type="entry name" value="F-box_dom"/>
</dbReference>
<reference evidence="3 4" key="1">
    <citation type="journal article" date="2020" name="Genome Biol. Evol.">
        <title>A new high-quality draft genome assembly of the Chinese cordyceps Ophiocordyceps sinensis.</title>
        <authorList>
            <person name="Shu R."/>
            <person name="Zhang J."/>
            <person name="Meng Q."/>
            <person name="Zhang H."/>
            <person name="Zhou G."/>
            <person name="Li M."/>
            <person name="Wu P."/>
            <person name="Zhao Y."/>
            <person name="Chen C."/>
            <person name="Qin Q."/>
        </authorList>
    </citation>
    <scope>NUCLEOTIDE SEQUENCE [LARGE SCALE GENOMIC DNA]</scope>
    <source>
        <strain evidence="3 4">IOZ07</strain>
    </source>
</reference>
<feature type="compositionally biased region" description="Acidic residues" evidence="1">
    <location>
        <begin position="643"/>
        <end position="654"/>
    </location>
</feature>
<feature type="region of interest" description="Disordered" evidence="1">
    <location>
        <begin position="640"/>
        <end position="730"/>
    </location>
</feature>
<dbReference type="EMBL" id="JAAVMX010000003">
    <property type="protein sequence ID" value="KAF4510148.1"/>
    <property type="molecule type" value="Genomic_DNA"/>
</dbReference>
<accession>A0A8H4PTP8</accession>
<dbReference type="Proteomes" id="UP000557566">
    <property type="component" value="Unassembled WGS sequence"/>
</dbReference>
<feature type="domain" description="F-box" evidence="2">
    <location>
        <begin position="24"/>
        <end position="69"/>
    </location>
</feature>
<evidence type="ECO:0000256" key="1">
    <source>
        <dbReference type="SAM" id="MobiDB-lite"/>
    </source>
</evidence>
<feature type="compositionally biased region" description="Low complexity" evidence="1">
    <location>
        <begin position="670"/>
        <end position="682"/>
    </location>
</feature>
<gene>
    <name evidence="3" type="ORF">G6O67_002061</name>
</gene>
<comment type="caution">
    <text evidence="3">The sequence shown here is derived from an EMBL/GenBank/DDBJ whole genome shotgun (WGS) entry which is preliminary data.</text>
</comment>
<feature type="compositionally biased region" description="Basic and acidic residues" evidence="1">
    <location>
        <begin position="655"/>
        <end position="669"/>
    </location>
</feature>
<protein>
    <recommendedName>
        <fullName evidence="2">F-box domain-containing protein</fullName>
    </recommendedName>
</protein>
<dbReference type="OrthoDB" id="1720422at2759"/>
<keyword evidence="4" id="KW-1185">Reference proteome</keyword>
<organism evidence="3 4">
    <name type="scientific">Ophiocordyceps sinensis</name>
    <dbReference type="NCBI Taxonomy" id="72228"/>
    <lineage>
        <taxon>Eukaryota</taxon>
        <taxon>Fungi</taxon>
        <taxon>Dikarya</taxon>
        <taxon>Ascomycota</taxon>
        <taxon>Pezizomycotina</taxon>
        <taxon>Sordariomycetes</taxon>
        <taxon>Hypocreomycetidae</taxon>
        <taxon>Hypocreales</taxon>
        <taxon>Ophiocordycipitaceae</taxon>
        <taxon>Ophiocordyceps</taxon>
    </lineage>
</organism>
<evidence type="ECO:0000313" key="4">
    <source>
        <dbReference type="Proteomes" id="UP000557566"/>
    </source>
</evidence>
<sequence>MDGRRKRVATASSFNRDAQVMPPRQSLIMMPRELILAFAEPLNMGDLKSFSLVCKEIQGIVSRILWRTLVVRPRTYNRILLTVPSGIPSSMVRHLHFRAEDDSLQDPRCIHWDSCPLRTGLSKYKLEPITWPRFEELSENAVNIIGHFKRGQLWSFSWDMGACVPGNVMHQLAATQPQISALRLMTDSRCERWPVQNSMLVERFRFLQDLCWIGPPDLATLAELLSPRAGRVGDPPNSPRQSCAMSSLELDWTTNDLYRRAKQRLQEGLDGYVWMDPRARASGLVGMAPSLNMPYLQYLCLTRVSLAVDSFSRFLHIQALQELTIRDCTGWTQAMAYAVDHKKPARFTLQMLEIMGSDYGWWISHAGSDEDQFKWLRFFDFIDDVEELYLCIEVTSVSAIRNFWEPFDKLGNMATKHVLHYRENSHQDWFEGPLDVRDMGTCDDQSRILHRPFSDSSAQSLGICCEAPFLRKILKPFAQTETLQFLHVRQTAQDLDERASWGIRRHPLPYIDGPDMSCFQILEMAFFYFAKWVFGPCGISSLEVLAFGDFGKGAVLDDHNFLLFRCNESKCGFRFVNVEEDEGADVISEHQRLLEACPTVPRQLSSGDLREFEQAGQVPSPFMTDEFQDLDGAEFRDLWSTDSESDDYDSEQDSDAFRDDGNESEHGEAAQDGDAQQANQDNVDLDGEGAQQGDNEPGHEKTSEGSNAPEGDESEESKAVKATQGIGEDE</sequence>
<name>A0A8H4PTP8_9HYPO</name>
<proteinExistence type="predicted"/>
<evidence type="ECO:0000259" key="2">
    <source>
        <dbReference type="PROSITE" id="PS50181"/>
    </source>
</evidence>
<dbReference type="AlphaFoldDB" id="A0A8H4PTP8"/>
<evidence type="ECO:0000313" key="3">
    <source>
        <dbReference type="EMBL" id="KAF4510148.1"/>
    </source>
</evidence>
<dbReference type="PROSITE" id="PS50181">
    <property type="entry name" value="FBOX"/>
    <property type="match status" value="1"/>
</dbReference>